<evidence type="ECO:0008006" key="7">
    <source>
        <dbReference type="Google" id="ProtNLM"/>
    </source>
</evidence>
<feature type="domain" description="Terminase ATPase subunit N-terminal" evidence="3">
    <location>
        <begin position="9"/>
        <end position="59"/>
    </location>
</feature>
<comment type="caution">
    <text evidence="5">The sequence shown here is derived from an EMBL/GenBank/DDBJ whole genome shotgun (WGS) entry which is preliminary data.</text>
</comment>
<dbReference type="Gene3D" id="3.30.420.240">
    <property type="match status" value="1"/>
</dbReference>
<evidence type="ECO:0000256" key="2">
    <source>
        <dbReference type="SAM" id="MobiDB-lite"/>
    </source>
</evidence>
<reference evidence="5 6" key="1">
    <citation type="submission" date="2017-01" db="EMBL/GenBank/DDBJ databases">
        <title>Novel large sulfur bacteria in the metagenomes of groundwater-fed chemosynthetic microbial mats in the Lake Huron basin.</title>
        <authorList>
            <person name="Sharrar A.M."/>
            <person name="Flood B.E."/>
            <person name="Bailey J.V."/>
            <person name="Jones D.S."/>
            <person name="Biddanda B."/>
            <person name="Ruberg S.A."/>
            <person name="Marcus D.N."/>
            <person name="Dick G.J."/>
        </authorList>
    </citation>
    <scope>NUCLEOTIDE SEQUENCE [LARGE SCALE GENOMIC DNA]</scope>
    <source>
        <strain evidence="5">A8</strain>
    </source>
</reference>
<dbReference type="InterPro" id="IPR035421">
    <property type="entry name" value="Terminase_6C"/>
</dbReference>
<feature type="domain" description="Terminase large subunit gp17-like C-terminal" evidence="4">
    <location>
        <begin position="437"/>
        <end position="595"/>
    </location>
</feature>
<dbReference type="Pfam" id="PF17289">
    <property type="entry name" value="Terminase_6C"/>
    <property type="match status" value="1"/>
</dbReference>
<protein>
    <recommendedName>
        <fullName evidence="7">Terminase</fullName>
    </recommendedName>
</protein>
<dbReference type="Pfam" id="PF06056">
    <property type="entry name" value="Terminase_5"/>
    <property type="match status" value="1"/>
</dbReference>
<evidence type="ECO:0000313" key="5">
    <source>
        <dbReference type="EMBL" id="OQX16183.1"/>
    </source>
</evidence>
<dbReference type="InterPro" id="IPR010332">
    <property type="entry name" value="ATPase_terminase-su_N"/>
</dbReference>
<dbReference type="EMBL" id="MTEJ01000007">
    <property type="protein sequence ID" value="OQX16183.1"/>
    <property type="molecule type" value="Genomic_DNA"/>
</dbReference>
<name>A0A1Y1QY63_9GAMM</name>
<dbReference type="Gene3D" id="3.40.50.300">
    <property type="entry name" value="P-loop containing nucleotide triphosphate hydrolases"/>
    <property type="match status" value="1"/>
</dbReference>
<evidence type="ECO:0000256" key="1">
    <source>
        <dbReference type="ARBA" id="ARBA00022612"/>
    </source>
</evidence>
<accession>A0A1Y1QY63</accession>
<feature type="region of interest" description="Disordered" evidence="2">
    <location>
        <begin position="97"/>
        <end position="120"/>
    </location>
</feature>
<proteinExistence type="predicted"/>
<gene>
    <name evidence="5" type="ORF">BWK73_04785</name>
</gene>
<keyword evidence="1" id="KW-1188">Viral release from host cell</keyword>
<evidence type="ECO:0000259" key="4">
    <source>
        <dbReference type="Pfam" id="PF17289"/>
    </source>
</evidence>
<organism evidence="5 6">
    <name type="scientific">Thiothrix lacustris</name>
    <dbReference type="NCBI Taxonomy" id="525917"/>
    <lineage>
        <taxon>Bacteria</taxon>
        <taxon>Pseudomonadati</taxon>
        <taxon>Pseudomonadota</taxon>
        <taxon>Gammaproteobacteria</taxon>
        <taxon>Thiotrichales</taxon>
        <taxon>Thiotrichaceae</taxon>
        <taxon>Thiothrix</taxon>
    </lineage>
</organism>
<dbReference type="Pfam" id="PF03237">
    <property type="entry name" value="Terminase_6N"/>
    <property type="match status" value="1"/>
</dbReference>
<dbReference type="InterPro" id="IPR027417">
    <property type="entry name" value="P-loop_NTPase"/>
</dbReference>
<evidence type="ECO:0000259" key="3">
    <source>
        <dbReference type="Pfam" id="PF06056"/>
    </source>
</evidence>
<dbReference type="AlphaFoldDB" id="A0A1Y1QY63"/>
<evidence type="ECO:0000313" key="6">
    <source>
        <dbReference type="Proteomes" id="UP000192491"/>
    </source>
</evidence>
<dbReference type="Proteomes" id="UP000192491">
    <property type="component" value="Unassembled WGS sequence"/>
</dbReference>
<sequence length="609" mass="69664">MSRKNYEIARELHLDGRSMQQIAEALDVPESTVRGWKSRHGWDTASNVNGILQTLERRIDELSRADPTLDNIRAMRAYGIEYRQYMLMHAKLRAYEPGSGKRTSDKDFNGKLGNRGRKTNADKNYLDQEAIEKLLTAHRERLYPHQQTWEKAADGDLGINPFTGKPSRIVNLNKSRQIGATDWKSHHSLTKRGLVAGINQNFLSASRSQALLFRGYIQKFVYEHTGIDLKGGGDASPMTIRTDEHPIVDFRFLSASSNSAQGPHGDTINDEYFWQRDFERLKRVSSAMATQKYYTQTYISTPSTINHPAYPFWTGEYRNKGKAAANQHIIDISHTALKSGRHCEDGQWRQIVTLPDAIELGFDRVDEDLLRLEYSDEEFRNLFMCNFIDDSASVFTLEMVQRCMVDTLEIDQHGRRLRWHDFDPELRQPFGRKPVWIGFDPSRTRDNSAVVVVAPPDEDYPKFRVLEKMQFHNLTFEYQALRIKELTERYNVKRIAIDTTGMGQGVYEKTKEVVSGVKIVSIHYSAESKAELVTRGIDIFHNKRIEIDSGDTELAKALMTIYMTAADGGTVTYKARRTNTTGHADLAFALLHALSFEPLTGRRKRGRVA</sequence>